<dbReference type="InterPro" id="IPR000326">
    <property type="entry name" value="PAP2/HPO"/>
</dbReference>
<keyword evidence="4" id="KW-1185">Reference proteome</keyword>
<keyword evidence="1" id="KW-1133">Transmembrane helix</keyword>
<feature type="transmembrane region" description="Helical" evidence="1">
    <location>
        <begin position="183"/>
        <end position="205"/>
    </location>
</feature>
<dbReference type="SUPFAM" id="SSF48317">
    <property type="entry name" value="Acid phosphatase/Vanadium-dependent haloperoxidase"/>
    <property type="match status" value="1"/>
</dbReference>
<feature type="transmembrane region" description="Helical" evidence="1">
    <location>
        <begin position="111"/>
        <end position="130"/>
    </location>
</feature>
<dbReference type="Pfam" id="PF01569">
    <property type="entry name" value="PAP2"/>
    <property type="match status" value="1"/>
</dbReference>
<dbReference type="OrthoDB" id="9801622at2"/>
<protein>
    <submittedName>
        <fullName evidence="3">Phosphoesterase PA-phosphatase related protein</fullName>
    </submittedName>
</protein>
<dbReference type="CDD" id="cd03392">
    <property type="entry name" value="PAP2_like_2"/>
    <property type="match status" value="1"/>
</dbReference>
<dbReference type="HOGENOM" id="CLU_072573_3_0_0"/>
<evidence type="ECO:0000259" key="2">
    <source>
        <dbReference type="SMART" id="SM00014"/>
    </source>
</evidence>
<dbReference type="RefSeq" id="WP_025411001.1">
    <property type="nucleotide sequence ID" value="NZ_CP007128.1"/>
</dbReference>
<dbReference type="FunCoup" id="W0RGP3">
    <property type="interactions" value="196"/>
</dbReference>
<keyword evidence="1" id="KW-0812">Transmembrane</keyword>
<accession>W0RGP3</accession>
<dbReference type="PANTHER" id="PTHR14969">
    <property type="entry name" value="SPHINGOSINE-1-PHOSPHATE PHOSPHOHYDROLASE"/>
    <property type="match status" value="1"/>
</dbReference>
<reference evidence="3 4" key="1">
    <citation type="journal article" date="2014" name="Genome Announc.">
        <title>Genome Sequence and Methylome of Soil Bacterium Gemmatirosa kalamazoonensis KBS708T, a Member of the Rarely Cultivated Gemmatimonadetes Phylum.</title>
        <authorList>
            <person name="Debruyn J.M."/>
            <person name="Radosevich M."/>
            <person name="Wommack K.E."/>
            <person name="Polson S.W."/>
            <person name="Hauser L.J."/>
            <person name="Fawaz M.N."/>
            <person name="Korlach J."/>
            <person name="Tsai Y.C."/>
        </authorList>
    </citation>
    <scope>NUCLEOTIDE SEQUENCE [LARGE SCALE GENOMIC DNA]</scope>
    <source>
        <strain evidence="3 4">KBS708</strain>
    </source>
</reference>
<organism evidence="3 4">
    <name type="scientific">Gemmatirosa kalamazoonensis</name>
    <dbReference type="NCBI Taxonomy" id="861299"/>
    <lineage>
        <taxon>Bacteria</taxon>
        <taxon>Pseudomonadati</taxon>
        <taxon>Gemmatimonadota</taxon>
        <taxon>Gemmatimonadia</taxon>
        <taxon>Gemmatimonadales</taxon>
        <taxon>Gemmatimonadaceae</taxon>
        <taxon>Gemmatirosa</taxon>
    </lineage>
</organism>
<feature type="transmembrane region" description="Helical" evidence="1">
    <location>
        <begin position="25"/>
        <end position="46"/>
    </location>
</feature>
<evidence type="ECO:0000313" key="4">
    <source>
        <dbReference type="Proteomes" id="UP000019151"/>
    </source>
</evidence>
<dbReference type="InParanoid" id="W0RGP3"/>
<name>W0RGP3_9BACT</name>
<dbReference type="PANTHER" id="PTHR14969:SF13">
    <property type="entry name" value="AT30094P"/>
    <property type="match status" value="1"/>
</dbReference>
<evidence type="ECO:0000313" key="3">
    <source>
        <dbReference type="EMBL" id="AHG89505.1"/>
    </source>
</evidence>
<dbReference type="InterPro" id="IPR036938">
    <property type="entry name" value="PAP2/HPO_sf"/>
</dbReference>
<dbReference type="AlphaFoldDB" id="W0RGP3"/>
<dbReference type="STRING" id="861299.J421_1968"/>
<proteinExistence type="predicted"/>
<evidence type="ECO:0000256" key="1">
    <source>
        <dbReference type="SAM" id="Phobius"/>
    </source>
</evidence>
<feature type="transmembrane region" description="Helical" evidence="1">
    <location>
        <begin position="150"/>
        <end position="171"/>
    </location>
</feature>
<feature type="domain" description="Phosphatidic acid phosphatase type 2/haloperoxidase" evidence="2">
    <location>
        <begin position="111"/>
        <end position="226"/>
    </location>
</feature>
<keyword evidence="1" id="KW-0472">Membrane</keyword>
<dbReference type="eggNOG" id="COG0671">
    <property type="taxonomic scope" value="Bacteria"/>
</dbReference>
<feature type="transmembrane region" description="Helical" evidence="1">
    <location>
        <begin position="211"/>
        <end position="232"/>
    </location>
</feature>
<dbReference type="EMBL" id="CP007128">
    <property type="protein sequence ID" value="AHG89505.1"/>
    <property type="molecule type" value="Genomic_DNA"/>
</dbReference>
<dbReference type="KEGG" id="gba:J421_1968"/>
<dbReference type="SMART" id="SM00014">
    <property type="entry name" value="acidPPc"/>
    <property type="match status" value="1"/>
</dbReference>
<sequence>MTQAPMPNAQRGPLRRFVAARLDRTSYLGLHLTLGLLALVLALWAFGALLGEILENQGLVRWDQATSARIHEAMTPGLTRAALLLTNVASPEGMIVLGLCAMLLLWRKHRLLAHTWIAAAIGGEILNAVVKSAVHRTRPTYGAGYLHLSSYSFPSGHAMAATIGFGMLAYVLHQLRPRPAVIVAAYTGALLLVAMVCATRVYLGVHYPSDVLGGFLAGAAWLAVCVTGAGIASHRRATPTTPTT</sequence>
<feature type="transmembrane region" description="Helical" evidence="1">
    <location>
        <begin position="81"/>
        <end position="104"/>
    </location>
</feature>
<dbReference type="Gene3D" id="1.20.144.10">
    <property type="entry name" value="Phosphatidic acid phosphatase type 2/haloperoxidase"/>
    <property type="match status" value="2"/>
</dbReference>
<dbReference type="Proteomes" id="UP000019151">
    <property type="component" value="Chromosome"/>
</dbReference>
<gene>
    <name evidence="3" type="ORF">J421_1968</name>
</gene>